<dbReference type="SUPFAM" id="SSF103473">
    <property type="entry name" value="MFS general substrate transporter"/>
    <property type="match status" value="1"/>
</dbReference>
<accession>A0A173M975</accession>
<feature type="transmembrane region" description="Helical" evidence="5">
    <location>
        <begin position="262"/>
        <end position="280"/>
    </location>
</feature>
<dbReference type="STRING" id="477680.SAMN05421788_104170"/>
<feature type="transmembrane region" description="Helical" evidence="5">
    <location>
        <begin position="317"/>
        <end position="333"/>
    </location>
</feature>
<dbReference type="PIRSF" id="PIRSF002808">
    <property type="entry name" value="Hexose_phosphate_transp"/>
    <property type="match status" value="1"/>
</dbReference>
<reference evidence="8" key="1">
    <citation type="submission" date="2017-01" db="EMBL/GenBank/DDBJ databases">
        <authorList>
            <person name="Varghese N."/>
            <person name="Submissions S."/>
        </authorList>
    </citation>
    <scope>NUCLEOTIDE SEQUENCE [LARGE SCALE GENOMIC DNA]</scope>
    <source>
        <strain evidence="8">DSM 21054</strain>
    </source>
</reference>
<feature type="transmembrane region" description="Helical" evidence="5">
    <location>
        <begin position="225"/>
        <end position="250"/>
    </location>
</feature>
<feature type="transmembrane region" description="Helical" evidence="5">
    <location>
        <begin position="49"/>
        <end position="66"/>
    </location>
</feature>
<sequence length="415" mass="46395">MANNPFRKAQWRMLLITMFCYLFFYTGRHNFGWAAHALATELQVSYEKIGWVSFAMLLGYAVGQFVNGNLADRFSPRTMIVTGGILSVAANLAISVADSFNLVLVLWALNGYFQSMAWAPGSRILTNWFGQHERQKAFSFYTMAASSSSTFTYLLSIMLVQQNQHWRLLFRLPVLFLLAALIVFYFVVRNKPSDMGFEDSIPARAKENGISWRQRYQTVFGNRRFLLACLSMGFESMARYTLIFWVPVYFLGKEYKSHPEQMWVSLLLPAGMAIGAYSFGHISDKLFSGNKPYAISTGMFSCALVALLIYFFPGQHGVITGLLMFMAGFFAYGPQANFWPLSPELLGAEFTGTGVGIMNMSAYLFAALGEPVMGKIIDVTGNAAMVFIAVALLAFLSSVIILFVNSSKKVLYVIS</sequence>
<keyword evidence="4 5" id="KW-0472">Membrane</keyword>
<dbReference type="PROSITE" id="PS50850">
    <property type="entry name" value="MFS"/>
    <property type="match status" value="1"/>
</dbReference>
<dbReference type="Gene3D" id="1.20.1250.20">
    <property type="entry name" value="MFS general substrate transporter like domains"/>
    <property type="match status" value="2"/>
</dbReference>
<dbReference type="RefSeq" id="WP_076379519.1">
    <property type="nucleotide sequence ID" value="NZ_AP017422.1"/>
</dbReference>
<evidence type="ECO:0000256" key="1">
    <source>
        <dbReference type="ARBA" id="ARBA00004127"/>
    </source>
</evidence>
<evidence type="ECO:0000313" key="7">
    <source>
        <dbReference type="EMBL" id="SIT15518.1"/>
    </source>
</evidence>
<dbReference type="InterPro" id="IPR000849">
    <property type="entry name" value="Sugar_P_transporter"/>
</dbReference>
<name>A0A173M975_9BACT</name>
<evidence type="ECO:0000256" key="2">
    <source>
        <dbReference type="ARBA" id="ARBA00022692"/>
    </source>
</evidence>
<dbReference type="PANTHER" id="PTHR43826">
    <property type="entry name" value="GLUCOSE-6-PHOSPHATE EXCHANGER SLC37A4"/>
    <property type="match status" value="1"/>
</dbReference>
<dbReference type="AlphaFoldDB" id="A0A173M975"/>
<keyword evidence="3 5" id="KW-1133">Transmembrane helix</keyword>
<dbReference type="Proteomes" id="UP000186917">
    <property type="component" value="Unassembled WGS sequence"/>
</dbReference>
<feature type="transmembrane region" description="Helical" evidence="5">
    <location>
        <begin position="292"/>
        <end position="311"/>
    </location>
</feature>
<dbReference type="GO" id="GO:0012505">
    <property type="term" value="C:endomembrane system"/>
    <property type="evidence" value="ECO:0007669"/>
    <property type="project" value="UniProtKB-SubCell"/>
</dbReference>
<feature type="transmembrane region" description="Helical" evidence="5">
    <location>
        <begin position="78"/>
        <end position="94"/>
    </location>
</feature>
<dbReference type="InterPro" id="IPR011701">
    <property type="entry name" value="MFS"/>
</dbReference>
<feature type="transmembrane region" description="Helical" evidence="5">
    <location>
        <begin position="140"/>
        <end position="162"/>
    </location>
</feature>
<dbReference type="KEGG" id="fln:FLA_0073"/>
<dbReference type="EMBL" id="FTOR01000004">
    <property type="protein sequence ID" value="SIT15518.1"/>
    <property type="molecule type" value="Genomic_DNA"/>
</dbReference>
<dbReference type="GO" id="GO:0016020">
    <property type="term" value="C:membrane"/>
    <property type="evidence" value="ECO:0007669"/>
    <property type="project" value="InterPro"/>
</dbReference>
<feature type="domain" description="Major facilitator superfamily (MFS) profile" evidence="6">
    <location>
        <begin position="13"/>
        <end position="409"/>
    </location>
</feature>
<dbReference type="GO" id="GO:0035435">
    <property type="term" value="P:phosphate ion transmembrane transport"/>
    <property type="evidence" value="ECO:0007669"/>
    <property type="project" value="TreeGrafter"/>
</dbReference>
<evidence type="ECO:0000256" key="3">
    <source>
        <dbReference type="ARBA" id="ARBA00022989"/>
    </source>
</evidence>
<dbReference type="Pfam" id="PF07690">
    <property type="entry name" value="MFS_1"/>
    <property type="match status" value="1"/>
</dbReference>
<protein>
    <submittedName>
        <fullName evidence="7">MFS transporter, OPA family, glycerol-3-phosphate transporter</fullName>
    </submittedName>
</protein>
<feature type="transmembrane region" description="Helical" evidence="5">
    <location>
        <begin position="385"/>
        <end position="404"/>
    </location>
</feature>
<dbReference type="InterPro" id="IPR051337">
    <property type="entry name" value="OPA_Antiporter"/>
</dbReference>
<feature type="transmembrane region" description="Helical" evidence="5">
    <location>
        <begin position="168"/>
        <end position="188"/>
    </location>
</feature>
<dbReference type="InterPro" id="IPR020846">
    <property type="entry name" value="MFS_dom"/>
</dbReference>
<evidence type="ECO:0000256" key="4">
    <source>
        <dbReference type="ARBA" id="ARBA00023136"/>
    </source>
</evidence>
<comment type="subcellular location">
    <subcellularLocation>
        <location evidence="1">Endomembrane system</location>
        <topology evidence="1">Multi-pass membrane protein</topology>
    </subcellularLocation>
</comment>
<keyword evidence="2 5" id="KW-0812">Transmembrane</keyword>
<keyword evidence="8" id="KW-1185">Reference proteome</keyword>
<dbReference type="PANTHER" id="PTHR43826:SF3">
    <property type="entry name" value="GLUCOSE-6-PHOSPHATE EXCHANGER SLC37A4"/>
    <property type="match status" value="1"/>
</dbReference>
<dbReference type="GO" id="GO:0061513">
    <property type="term" value="F:glucose 6-phosphate:phosphate antiporter activity"/>
    <property type="evidence" value="ECO:0007669"/>
    <property type="project" value="TreeGrafter"/>
</dbReference>
<organism evidence="7 8">
    <name type="scientific">Filimonas lacunae</name>
    <dbReference type="NCBI Taxonomy" id="477680"/>
    <lineage>
        <taxon>Bacteria</taxon>
        <taxon>Pseudomonadati</taxon>
        <taxon>Bacteroidota</taxon>
        <taxon>Chitinophagia</taxon>
        <taxon>Chitinophagales</taxon>
        <taxon>Chitinophagaceae</taxon>
        <taxon>Filimonas</taxon>
    </lineage>
</organism>
<evidence type="ECO:0000313" key="8">
    <source>
        <dbReference type="Proteomes" id="UP000186917"/>
    </source>
</evidence>
<evidence type="ECO:0000259" key="6">
    <source>
        <dbReference type="PROSITE" id="PS50850"/>
    </source>
</evidence>
<feature type="transmembrane region" description="Helical" evidence="5">
    <location>
        <begin position="345"/>
        <end position="365"/>
    </location>
</feature>
<gene>
    <name evidence="7" type="ORF">SAMN05421788_104170</name>
</gene>
<dbReference type="InterPro" id="IPR036259">
    <property type="entry name" value="MFS_trans_sf"/>
</dbReference>
<feature type="transmembrane region" description="Helical" evidence="5">
    <location>
        <begin position="100"/>
        <end position="119"/>
    </location>
</feature>
<proteinExistence type="predicted"/>
<evidence type="ECO:0000256" key="5">
    <source>
        <dbReference type="SAM" id="Phobius"/>
    </source>
</evidence>